<organism evidence="1">
    <name type="scientific">marine sediment metagenome</name>
    <dbReference type="NCBI Taxonomy" id="412755"/>
    <lineage>
        <taxon>unclassified sequences</taxon>
        <taxon>metagenomes</taxon>
        <taxon>ecological metagenomes</taxon>
    </lineage>
</organism>
<dbReference type="InterPro" id="IPR039470">
    <property type="entry name" value="Nuc_deoxyri_tr2"/>
</dbReference>
<dbReference type="Gene3D" id="3.40.50.450">
    <property type="match status" value="1"/>
</dbReference>
<protein>
    <recommendedName>
        <fullName evidence="2">Nudix hydrolase domain-containing protein</fullName>
    </recommendedName>
</protein>
<proteinExistence type="predicted"/>
<gene>
    <name evidence="1" type="ORF">LCGC14_0459290</name>
</gene>
<dbReference type="Pfam" id="PF15891">
    <property type="entry name" value="Nuc_deoxyri_tr2"/>
    <property type="match status" value="1"/>
</dbReference>
<evidence type="ECO:0008006" key="2">
    <source>
        <dbReference type="Google" id="ProtNLM"/>
    </source>
</evidence>
<evidence type="ECO:0000313" key="1">
    <source>
        <dbReference type="EMBL" id="KKN67670.1"/>
    </source>
</evidence>
<accession>A0A0F9SFK3</accession>
<dbReference type="InterPro" id="IPR015797">
    <property type="entry name" value="NUDIX_hydrolase-like_dom_sf"/>
</dbReference>
<name>A0A0F9SFK3_9ZZZZ</name>
<reference evidence="1" key="1">
    <citation type="journal article" date="2015" name="Nature">
        <title>Complex archaea that bridge the gap between prokaryotes and eukaryotes.</title>
        <authorList>
            <person name="Spang A."/>
            <person name="Saw J.H."/>
            <person name="Jorgensen S.L."/>
            <person name="Zaremba-Niedzwiedzka K."/>
            <person name="Martijn J."/>
            <person name="Lind A.E."/>
            <person name="van Eijk R."/>
            <person name="Schleper C."/>
            <person name="Guy L."/>
            <person name="Ettema T.J."/>
        </authorList>
    </citation>
    <scope>NUCLEOTIDE SEQUENCE</scope>
</reference>
<dbReference type="EMBL" id="LAZR01000468">
    <property type="protein sequence ID" value="KKN67670.1"/>
    <property type="molecule type" value="Genomic_DNA"/>
</dbReference>
<comment type="caution">
    <text evidence="1">The sequence shown here is derived from an EMBL/GenBank/DDBJ whole genome shotgun (WGS) entry which is preliminary data.</text>
</comment>
<dbReference type="SUPFAM" id="SSF55811">
    <property type="entry name" value="Nudix"/>
    <property type="match status" value="1"/>
</dbReference>
<sequence length="402" mass="45917">MKVIYTTERLPNSITRSIMLCGPTPRTKEVLSWRPEALKMLELLGYEGTVFVPELRPASVRRENPENPYVATGCYAGCYDWDKQVKWEYDAIEMSDCVLFWVPREIKTMPAFTTNDEWGYLKGSGKVVFGAPDGAPKTRYQKHFAELFCVPKANTLAETVKNAMDKVSKGATRKGGECNVPLMVWNTPSFQSWYGAHKEVGNYLGDAKLLWSFRVGPRRDFVFAYTLWVDIWIEAERRFKRNEFVFSRTDISVVVLYRKAEKFEDTEIVLVKEFRSPVRNKECFVYENPGGSSFKAGQDPIQVASDEVFEETGLRLLTGRFAYYAPRQVAATLSTHVAHLYAAELTKEEMMQAKEAAETRKMYGNIGDSEQTYLHVATVKDLMGSELPVDWSMFGMIMRAIV</sequence>
<dbReference type="AlphaFoldDB" id="A0A0F9SFK3"/>
<dbReference type="Gene3D" id="3.90.79.10">
    <property type="entry name" value="Nucleoside Triphosphate Pyrophosphohydrolase"/>
    <property type="match status" value="1"/>
</dbReference>